<organism evidence="1 2">
    <name type="scientific">Massilia antarctica</name>
    <dbReference type="NCBI Taxonomy" id="2765360"/>
    <lineage>
        <taxon>Bacteria</taxon>
        <taxon>Pseudomonadati</taxon>
        <taxon>Pseudomonadota</taxon>
        <taxon>Betaproteobacteria</taxon>
        <taxon>Burkholderiales</taxon>
        <taxon>Oxalobacteraceae</taxon>
        <taxon>Telluria group</taxon>
        <taxon>Massilia</taxon>
    </lineage>
</organism>
<evidence type="ECO:0000313" key="1">
    <source>
        <dbReference type="EMBL" id="QPI50876.1"/>
    </source>
</evidence>
<dbReference type="RefSeq" id="WP_206090531.1">
    <property type="nucleotide sequence ID" value="NZ_CP065053.1"/>
</dbReference>
<sequence>MSAELVFESRLSYHVMRQEGTVELDPVITLQLELTGGPKIYASDSFMINHAAWSMTIQRHKPGILLPTEPPGWVNYTASAGKSQCVIDIHQSSERFTSLLDMFKGGHASEITVVVEGLADSADYSKKWDTAALERMPVQSIRFEFPLPQSEA</sequence>
<gene>
    <name evidence="1" type="ORF">IV454_04740</name>
</gene>
<name>A0AA48WE88_9BURK</name>
<keyword evidence="2" id="KW-1185">Reference proteome</keyword>
<proteinExistence type="predicted"/>
<evidence type="ECO:0000313" key="2">
    <source>
        <dbReference type="Proteomes" id="UP000662888"/>
    </source>
</evidence>
<dbReference type="Proteomes" id="UP000662888">
    <property type="component" value="Chromosome"/>
</dbReference>
<dbReference type="EMBL" id="CP065053">
    <property type="protein sequence ID" value="QPI50876.1"/>
    <property type="molecule type" value="Genomic_DNA"/>
</dbReference>
<reference evidence="1 2" key="1">
    <citation type="submission" date="2020-11" db="EMBL/GenBank/DDBJ databases">
        <authorList>
            <person name="Sun Q."/>
        </authorList>
    </citation>
    <scope>NUCLEOTIDE SEQUENCE [LARGE SCALE GENOMIC DNA]</scope>
    <source>
        <strain evidence="1 2">P8398</strain>
    </source>
</reference>
<accession>A0AA48WE88</accession>
<protein>
    <submittedName>
        <fullName evidence="1">Uncharacterized protein</fullName>
    </submittedName>
</protein>